<reference evidence="4" key="3">
    <citation type="submission" date="2025-09" db="UniProtKB">
        <authorList>
            <consortium name="Ensembl"/>
        </authorList>
    </citation>
    <scope>IDENTIFICATION</scope>
    <source>
        <strain evidence="4">Brown Norway</strain>
    </source>
</reference>
<reference evidence="4" key="1">
    <citation type="submission" date="2024-01" db="EMBL/GenBank/DDBJ databases">
        <title>GRCr8: a new rat reference genome assembly contstructed from accurate long reads and long range scaffolding.</title>
        <authorList>
            <person name="Doris P.A."/>
            <person name="Kalbfleisch T."/>
            <person name="Li K."/>
            <person name="Howe K."/>
            <person name="Wood J."/>
        </authorList>
    </citation>
    <scope>NUCLEOTIDE SEQUENCE [LARGE SCALE GENOMIC DNA]</scope>
    <source>
        <strain evidence="4">Brown Norway</strain>
    </source>
</reference>
<dbReference type="RGD" id="1307576">
    <property type="gene designation" value="Mrpl48"/>
</dbReference>
<dbReference type="PANTHER" id="PTHR13473">
    <property type="entry name" value="MITOCHONDRIAL RIBOSOMAL PROTEIN L48"/>
    <property type="match status" value="1"/>
</dbReference>
<feature type="domain" description="Small ribosomal subunit protein uS10" evidence="3">
    <location>
        <begin position="173"/>
        <end position="268"/>
    </location>
</feature>
<dbReference type="InterPro" id="IPR027486">
    <property type="entry name" value="Ribosomal_uS10_dom"/>
</dbReference>
<gene>
    <name evidence="4" type="primary">Mrpl48</name>
</gene>
<dbReference type="InterPro" id="IPR036838">
    <property type="entry name" value="Ribosomal_uS10_dom_sf"/>
</dbReference>
<sequence>MRGESGREPEPGRPRTCVRGCVRVRVTSNAFLVSPALRAPPVPRRKGPIRFRLASGEDGRRRDRVPDLTVLSWLDQNSSNSASNSKGDRTQVHGTKLWFYTDGCMASFSSEASFIFIRCLAYGPILFLSKAFPSKDSEFWERIPFILQPKKKKAKVELRAINVGTDYEYGVLNIHLTAYDMTLAESYARYVHRLCNQLSIKVEESYAMPTKTMEVMRLPDQGNKMVLDSVLTTHERVVQISGLSATFAEIFLEILQINLPEGVRLSVREHTEEDFKGRFKARPELEELLAKLN</sequence>
<dbReference type="RefSeq" id="XP_063141213.1">
    <property type="nucleotide sequence ID" value="XM_063285143.1"/>
</dbReference>
<evidence type="ECO:0000256" key="2">
    <source>
        <dbReference type="ARBA" id="ARBA00023274"/>
    </source>
</evidence>
<evidence type="ECO:0000256" key="1">
    <source>
        <dbReference type="ARBA" id="ARBA00022980"/>
    </source>
</evidence>
<dbReference type="Proteomes" id="UP000002494">
    <property type="component" value="Chromosome 1"/>
</dbReference>
<dbReference type="GeneTree" id="ENSGT00390000012955"/>
<evidence type="ECO:0007829" key="6">
    <source>
        <dbReference type="PeptideAtlas" id="A0ABK0LMD0"/>
    </source>
</evidence>
<organism evidence="4 5">
    <name type="scientific">Rattus norvegicus</name>
    <name type="common">Rat</name>
    <dbReference type="NCBI Taxonomy" id="10116"/>
    <lineage>
        <taxon>Eukaryota</taxon>
        <taxon>Metazoa</taxon>
        <taxon>Chordata</taxon>
        <taxon>Craniata</taxon>
        <taxon>Vertebrata</taxon>
        <taxon>Euteleostomi</taxon>
        <taxon>Mammalia</taxon>
        <taxon>Eutheria</taxon>
        <taxon>Euarchontoglires</taxon>
        <taxon>Glires</taxon>
        <taxon>Rodentia</taxon>
        <taxon>Myomorpha</taxon>
        <taxon>Muroidea</taxon>
        <taxon>Muridae</taxon>
        <taxon>Murinae</taxon>
        <taxon>Rattus</taxon>
    </lineage>
</organism>
<protein>
    <submittedName>
        <fullName evidence="4">Mitochondrial ribosomal protein L48</fullName>
    </submittedName>
</protein>
<evidence type="ECO:0000259" key="3">
    <source>
        <dbReference type="SMART" id="SM01403"/>
    </source>
</evidence>
<accession>A0ABK0LMD0</accession>
<keyword evidence="6" id="KW-1267">Proteomics identification</keyword>
<dbReference type="Ensembl" id="ENSRNOT00000140762.1">
    <property type="protein sequence ID" value="ENSRNOP00000104124.1"/>
    <property type="gene ID" value="ENSRNOG00000018042.9"/>
</dbReference>
<reference evidence="4" key="2">
    <citation type="submission" date="2025-08" db="UniProtKB">
        <authorList>
            <consortium name="Ensembl"/>
        </authorList>
    </citation>
    <scope>IDENTIFICATION</scope>
    <source>
        <strain evidence="4">Brown Norway</strain>
    </source>
</reference>
<keyword evidence="2" id="KW-0687">Ribonucleoprotein</keyword>
<name>A0ABK0LMD0_RAT</name>
<keyword evidence="1" id="KW-0689">Ribosomal protein</keyword>
<keyword evidence="5" id="KW-1185">Reference proteome</keyword>
<dbReference type="SMART" id="SM01403">
    <property type="entry name" value="Ribosomal_S10"/>
    <property type="match status" value="1"/>
</dbReference>
<dbReference type="PANTHER" id="PTHR13473:SF0">
    <property type="entry name" value="LARGE RIBOSOMAL SUBUNIT PROTEIN ML48"/>
    <property type="match status" value="1"/>
</dbReference>
<evidence type="ECO:0000313" key="4">
    <source>
        <dbReference type="Ensembl" id="ENSRNOP00000104124.1"/>
    </source>
</evidence>
<dbReference type="InterPro" id="IPR027487">
    <property type="entry name" value="Ribosomal_mL48"/>
</dbReference>
<dbReference type="Gene3D" id="3.30.70.600">
    <property type="entry name" value="Ribosomal protein S10 domain"/>
    <property type="match status" value="1"/>
</dbReference>
<dbReference type="GeneID" id="293149"/>
<evidence type="ECO:0000313" key="5">
    <source>
        <dbReference type="Proteomes" id="UP000002494"/>
    </source>
</evidence>
<dbReference type="Pfam" id="PF00338">
    <property type="entry name" value="Ribosomal_S10"/>
    <property type="match status" value="1"/>
</dbReference>
<proteinExistence type="evidence at protein level"/>
<dbReference type="SUPFAM" id="SSF54999">
    <property type="entry name" value="Ribosomal protein S10"/>
    <property type="match status" value="1"/>
</dbReference>